<gene>
    <name evidence="2" type="ORF">GOODEAATRI_034399</name>
</gene>
<sequence>GICKQCKSSNHYRRRARSRGVMAVRTSLGGWLTNSPTVLEEMDRIVPASGSDTPLPTRAPKGKKVFFG</sequence>
<dbReference type="EMBL" id="JAHRIO010048715">
    <property type="protein sequence ID" value="MEQ2173662.1"/>
    <property type="molecule type" value="Genomic_DNA"/>
</dbReference>
<evidence type="ECO:0000313" key="3">
    <source>
        <dbReference type="Proteomes" id="UP001476798"/>
    </source>
</evidence>
<feature type="non-terminal residue" evidence="2">
    <location>
        <position position="1"/>
    </location>
</feature>
<comment type="caution">
    <text evidence="2">The sequence shown here is derived from an EMBL/GenBank/DDBJ whole genome shotgun (WGS) entry which is preliminary data.</text>
</comment>
<evidence type="ECO:0000313" key="2">
    <source>
        <dbReference type="EMBL" id="MEQ2173662.1"/>
    </source>
</evidence>
<accession>A0ABV0NQH0</accession>
<feature type="region of interest" description="Disordered" evidence="1">
    <location>
        <begin position="47"/>
        <end position="68"/>
    </location>
</feature>
<name>A0ABV0NQH0_9TELE</name>
<reference evidence="2 3" key="1">
    <citation type="submission" date="2021-06" db="EMBL/GenBank/DDBJ databases">
        <authorList>
            <person name="Palmer J.M."/>
        </authorList>
    </citation>
    <scope>NUCLEOTIDE SEQUENCE [LARGE SCALE GENOMIC DNA]</scope>
    <source>
        <strain evidence="2 3">GA_2019</strain>
        <tissue evidence="2">Muscle</tissue>
    </source>
</reference>
<evidence type="ECO:0000256" key="1">
    <source>
        <dbReference type="SAM" id="MobiDB-lite"/>
    </source>
</evidence>
<keyword evidence="3" id="KW-1185">Reference proteome</keyword>
<dbReference type="Proteomes" id="UP001476798">
    <property type="component" value="Unassembled WGS sequence"/>
</dbReference>
<protein>
    <submittedName>
        <fullName evidence="2">Uncharacterized protein</fullName>
    </submittedName>
</protein>
<proteinExistence type="predicted"/>
<organism evidence="2 3">
    <name type="scientific">Goodea atripinnis</name>
    <dbReference type="NCBI Taxonomy" id="208336"/>
    <lineage>
        <taxon>Eukaryota</taxon>
        <taxon>Metazoa</taxon>
        <taxon>Chordata</taxon>
        <taxon>Craniata</taxon>
        <taxon>Vertebrata</taxon>
        <taxon>Euteleostomi</taxon>
        <taxon>Actinopterygii</taxon>
        <taxon>Neopterygii</taxon>
        <taxon>Teleostei</taxon>
        <taxon>Neoteleostei</taxon>
        <taxon>Acanthomorphata</taxon>
        <taxon>Ovalentaria</taxon>
        <taxon>Atherinomorphae</taxon>
        <taxon>Cyprinodontiformes</taxon>
        <taxon>Goodeidae</taxon>
        <taxon>Goodea</taxon>
    </lineage>
</organism>